<comment type="subcellular location">
    <subcellularLocation>
        <location evidence="1">Cell membrane</location>
        <topology evidence="1">Multi-pass membrane protein</topology>
    </subcellularLocation>
</comment>
<dbReference type="InterPro" id="IPR037294">
    <property type="entry name" value="ABC_BtuC-like"/>
</dbReference>
<organism evidence="9 10">
    <name type="scientific">Vagococcus allomyrinae</name>
    <dbReference type="NCBI Taxonomy" id="2794353"/>
    <lineage>
        <taxon>Bacteria</taxon>
        <taxon>Bacillati</taxon>
        <taxon>Bacillota</taxon>
        <taxon>Bacilli</taxon>
        <taxon>Lactobacillales</taxon>
        <taxon>Enterococcaceae</taxon>
        <taxon>Vagococcus</taxon>
    </lineage>
</organism>
<keyword evidence="4" id="KW-1003">Cell membrane</keyword>
<comment type="caution">
    <text evidence="9">The sequence shown here is derived from an EMBL/GenBank/DDBJ whole genome shotgun (WGS) entry which is preliminary data.</text>
</comment>
<evidence type="ECO:0000256" key="5">
    <source>
        <dbReference type="ARBA" id="ARBA00022692"/>
    </source>
</evidence>
<feature type="transmembrane region" description="Helical" evidence="8">
    <location>
        <begin position="208"/>
        <end position="227"/>
    </location>
</feature>
<dbReference type="GO" id="GO:0005886">
    <property type="term" value="C:plasma membrane"/>
    <property type="evidence" value="ECO:0007669"/>
    <property type="project" value="UniProtKB-SubCell"/>
</dbReference>
<evidence type="ECO:0000313" key="9">
    <source>
        <dbReference type="EMBL" id="MBP1039984.1"/>
    </source>
</evidence>
<dbReference type="Proteomes" id="UP000674938">
    <property type="component" value="Unassembled WGS sequence"/>
</dbReference>
<dbReference type="SUPFAM" id="SSF81345">
    <property type="entry name" value="ABC transporter involved in vitamin B12 uptake, BtuC"/>
    <property type="match status" value="1"/>
</dbReference>
<feature type="transmembrane region" description="Helical" evidence="8">
    <location>
        <begin position="292"/>
        <end position="310"/>
    </location>
</feature>
<evidence type="ECO:0000256" key="3">
    <source>
        <dbReference type="ARBA" id="ARBA00022448"/>
    </source>
</evidence>
<dbReference type="AlphaFoldDB" id="A0A940P7Q0"/>
<evidence type="ECO:0000256" key="2">
    <source>
        <dbReference type="ARBA" id="ARBA00007935"/>
    </source>
</evidence>
<dbReference type="PANTHER" id="PTHR30472:SF27">
    <property type="entry name" value="PETROBACTIN IMPORT SYSTEM PERMEASE PROTEIN YCLN"/>
    <property type="match status" value="1"/>
</dbReference>
<reference evidence="9" key="1">
    <citation type="submission" date="2020-12" db="EMBL/GenBank/DDBJ databases">
        <title>Vagococcus allomyrinae sp. nov. and Enterococcus lavae sp. nov., isolated from the larvae of Allomyrina dichotoma.</title>
        <authorList>
            <person name="Lee S.D."/>
        </authorList>
    </citation>
    <scope>NUCLEOTIDE SEQUENCE</scope>
    <source>
        <strain evidence="9">BWB3-3</strain>
    </source>
</reference>
<feature type="transmembrane region" description="Helical" evidence="8">
    <location>
        <begin position="177"/>
        <end position="196"/>
    </location>
</feature>
<feature type="transmembrane region" description="Helical" evidence="8">
    <location>
        <begin position="264"/>
        <end position="286"/>
    </location>
</feature>
<dbReference type="GO" id="GO:0022857">
    <property type="term" value="F:transmembrane transporter activity"/>
    <property type="evidence" value="ECO:0007669"/>
    <property type="project" value="InterPro"/>
</dbReference>
<dbReference type="Pfam" id="PF01032">
    <property type="entry name" value="FecCD"/>
    <property type="match status" value="1"/>
</dbReference>
<comment type="similarity">
    <text evidence="2">Belongs to the binding-protein-dependent transport system permease family. FecCD subfamily.</text>
</comment>
<dbReference type="EMBL" id="JAEEGA010000002">
    <property type="protein sequence ID" value="MBP1039984.1"/>
    <property type="molecule type" value="Genomic_DNA"/>
</dbReference>
<dbReference type="PANTHER" id="PTHR30472">
    <property type="entry name" value="FERRIC ENTEROBACTIN TRANSPORT SYSTEM PERMEASE PROTEIN"/>
    <property type="match status" value="1"/>
</dbReference>
<protein>
    <submittedName>
        <fullName evidence="9">Iron chelate uptake ABC transporter family permease subunit</fullName>
    </submittedName>
</protein>
<sequence length="315" mass="34010">MKKGILFICLIIAAVCSLFIGVQSISIGDIFHLDETQKLVLWSTRVPRTVSLIIAGATSSVCGLIMQHLTQNKFVSPTTAGTMDSARLGILVAMVFFPNGSTLSRSLVAFLFAFMGTMLFVQLIQRLSHKDQVMVPLVGLMFGNIIGSVVTFFAYQLQLIQNMSSWLQGNFATVTRGGYELIYVTVPLLILAYLYAYHFTIAGMGKDLATGIGLNYQVVQLFGLAIVSLASSIILVTIGGLPFLGVIVPNIVSLYYGDQMKTTLWLAAGAGSLFLILCDILARAVIQPYEVPVSLVVGVIGSIIFILLLLKGAKK</sequence>
<evidence type="ECO:0000256" key="4">
    <source>
        <dbReference type="ARBA" id="ARBA00022475"/>
    </source>
</evidence>
<evidence type="ECO:0000256" key="7">
    <source>
        <dbReference type="ARBA" id="ARBA00023136"/>
    </source>
</evidence>
<feature type="transmembrane region" description="Helical" evidence="8">
    <location>
        <begin position="103"/>
        <end position="121"/>
    </location>
</feature>
<dbReference type="RefSeq" id="WP_209524884.1">
    <property type="nucleotide sequence ID" value="NZ_JAEEGA010000002.1"/>
</dbReference>
<keyword evidence="6 8" id="KW-1133">Transmembrane helix</keyword>
<dbReference type="Gene3D" id="1.10.3470.10">
    <property type="entry name" value="ABC transporter involved in vitamin B12 uptake, BtuC"/>
    <property type="match status" value="1"/>
</dbReference>
<dbReference type="CDD" id="cd06550">
    <property type="entry name" value="TM_ABC_iron-siderophores_like"/>
    <property type="match status" value="1"/>
</dbReference>
<dbReference type="GO" id="GO:0033214">
    <property type="term" value="P:siderophore-iron import into cell"/>
    <property type="evidence" value="ECO:0007669"/>
    <property type="project" value="TreeGrafter"/>
</dbReference>
<gene>
    <name evidence="9" type="ORF">I6N95_03060</name>
</gene>
<keyword evidence="5 8" id="KW-0812">Transmembrane</keyword>
<accession>A0A940P7Q0</accession>
<evidence type="ECO:0000256" key="6">
    <source>
        <dbReference type="ARBA" id="ARBA00022989"/>
    </source>
</evidence>
<keyword evidence="10" id="KW-1185">Reference proteome</keyword>
<evidence type="ECO:0000313" key="10">
    <source>
        <dbReference type="Proteomes" id="UP000674938"/>
    </source>
</evidence>
<proteinExistence type="inferred from homology"/>
<dbReference type="InterPro" id="IPR000522">
    <property type="entry name" value="ABC_transptr_permease_BtuC"/>
</dbReference>
<name>A0A940P7Q0_9ENTE</name>
<feature type="transmembrane region" description="Helical" evidence="8">
    <location>
        <begin position="233"/>
        <end position="257"/>
    </location>
</feature>
<feature type="transmembrane region" description="Helical" evidence="8">
    <location>
        <begin position="133"/>
        <end position="157"/>
    </location>
</feature>
<keyword evidence="3" id="KW-0813">Transport</keyword>
<evidence type="ECO:0000256" key="8">
    <source>
        <dbReference type="SAM" id="Phobius"/>
    </source>
</evidence>
<keyword evidence="7 8" id="KW-0472">Membrane</keyword>
<evidence type="ECO:0000256" key="1">
    <source>
        <dbReference type="ARBA" id="ARBA00004651"/>
    </source>
</evidence>